<dbReference type="GO" id="GO:0003676">
    <property type="term" value="F:nucleic acid binding"/>
    <property type="evidence" value="ECO:0007669"/>
    <property type="project" value="InterPro"/>
</dbReference>
<name>A0A5C6GA37_METRR</name>
<dbReference type="GO" id="GO:0000379">
    <property type="term" value="P:tRNA-type intron splice site recognition and cleavage"/>
    <property type="evidence" value="ECO:0007669"/>
    <property type="project" value="InterPro"/>
</dbReference>
<dbReference type="InterPro" id="IPR042777">
    <property type="entry name" value="Sen15_fungi"/>
</dbReference>
<proteinExistence type="inferred from homology"/>
<evidence type="ECO:0000313" key="4">
    <source>
        <dbReference type="EMBL" id="TWU74755.1"/>
    </source>
</evidence>
<dbReference type="EMBL" id="SBHS01000010">
    <property type="protein sequence ID" value="TWU74755.1"/>
    <property type="molecule type" value="Genomic_DNA"/>
</dbReference>
<dbReference type="SUPFAM" id="SSF53032">
    <property type="entry name" value="tRNA-intron endonuclease catalytic domain-like"/>
    <property type="match status" value="1"/>
</dbReference>
<evidence type="ECO:0000256" key="2">
    <source>
        <dbReference type="ARBA" id="ARBA00022694"/>
    </source>
</evidence>
<dbReference type="InterPro" id="IPR018593">
    <property type="entry name" value="tRNA-endonuc_su_Sen15"/>
</dbReference>
<comment type="similarity">
    <text evidence="1">Belongs to the SEN15 family.</text>
</comment>
<sequence>MAQQAQHNPVAVRDIADTVLHNLKDQHDWTCLELHDGSERSRPLIKGLPPRRLYLHPDDQISALAHEEATGKKLVQEPEYEWVLAVHITEIWSLARFAAVFNRIPCNGAQPKRILLATLHNDSTVVYYLMHEGMVKPRQK</sequence>
<gene>
    <name evidence="4" type="ORF">ED733_005798</name>
</gene>
<reference evidence="5" key="1">
    <citation type="submission" date="2018-12" db="EMBL/GenBank/DDBJ databases">
        <title>The complete genome of Metarhizium rileyi, a key fungal pathogen of Lepidoptera.</title>
        <authorList>
            <person name="Binneck E."/>
            <person name="Lastra C.C.L."/>
            <person name="Sosa-Gomez D.R."/>
        </authorList>
    </citation>
    <scope>NUCLEOTIDE SEQUENCE [LARGE SCALE GENOMIC DNA]</scope>
    <source>
        <strain evidence="5">Cep018-CH2</strain>
    </source>
</reference>
<dbReference type="Proteomes" id="UP000317257">
    <property type="component" value="Unassembled WGS sequence"/>
</dbReference>
<dbReference type="InterPro" id="IPR011856">
    <property type="entry name" value="tRNA_endonuc-like_dom_sf"/>
</dbReference>
<dbReference type="AlphaFoldDB" id="A0A5C6GA37"/>
<protein>
    <recommendedName>
        <fullName evidence="3">tRNA-splicing endonuclease subunit Sen15 domain-containing protein</fullName>
    </recommendedName>
</protein>
<feature type="domain" description="tRNA-splicing endonuclease subunit Sen15" evidence="3">
    <location>
        <begin position="19"/>
        <end position="139"/>
    </location>
</feature>
<dbReference type="Gene3D" id="3.40.1350.10">
    <property type="match status" value="1"/>
</dbReference>
<dbReference type="GO" id="GO:0000214">
    <property type="term" value="C:tRNA-intron endonuclease complex"/>
    <property type="evidence" value="ECO:0007669"/>
    <property type="project" value="InterPro"/>
</dbReference>
<accession>A0A5C6GA37</accession>
<organism evidence="4 5">
    <name type="scientific">Metarhizium rileyi (strain RCEF 4871)</name>
    <name type="common">Nomuraea rileyi</name>
    <dbReference type="NCBI Taxonomy" id="1649241"/>
    <lineage>
        <taxon>Eukaryota</taxon>
        <taxon>Fungi</taxon>
        <taxon>Dikarya</taxon>
        <taxon>Ascomycota</taxon>
        <taxon>Pezizomycotina</taxon>
        <taxon>Sordariomycetes</taxon>
        <taxon>Hypocreomycetidae</taxon>
        <taxon>Hypocreales</taxon>
        <taxon>Clavicipitaceae</taxon>
        <taxon>Metarhizium</taxon>
    </lineage>
</organism>
<dbReference type="PANTHER" id="PTHR28518:SF1">
    <property type="entry name" value="TRNA-SPLICING ENDONUCLEASE SUBUNIT SEN15"/>
    <property type="match status" value="1"/>
</dbReference>
<dbReference type="PANTHER" id="PTHR28518">
    <property type="entry name" value="TRNA-SPLICING ENDONUCLEASE SUBUNIT SEN15"/>
    <property type="match status" value="1"/>
</dbReference>
<evidence type="ECO:0000259" key="3">
    <source>
        <dbReference type="Pfam" id="PF09631"/>
    </source>
</evidence>
<evidence type="ECO:0000313" key="5">
    <source>
        <dbReference type="Proteomes" id="UP000317257"/>
    </source>
</evidence>
<comment type="caution">
    <text evidence="4">The sequence shown here is derived from an EMBL/GenBank/DDBJ whole genome shotgun (WGS) entry which is preliminary data.</text>
</comment>
<dbReference type="InterPro" id="IPR036167">
    <property type="entry name" value="tRNA_intron_Endo_cat-like_sf"/>
</dbReference>
<evidence type="ECO:0000256" key="1">
    <source>
        <dbReference type="ARBA" id="ARBA00006091"/>
    </source>
</evidence>
<keyword evidence="2" id="KW-0819">tRNA processing</keyword>
<dbReference type="GO" id="GO:0000213">
    <property type="term" value="F:tRNA-intron lyase activity"/>
    <property type="evidence" value="ECO:0007669"/>
    <property type="project" value="TreeGrafter"/>
</dbReference>
<dbReference type="Pfam" id="PF09631">
    <property type="entry name" value="Sen15"/>
    <property type="match status" value="1"/>
</dbReference>